<evidence type="ECO:0000313" key="4">
    <source>
        <dbReference type="Proteomes" id="UP000274131"/>
    </source>
</evidence>
<organism evidence="5">
    <name type="scientific">Enterobius vermicularis</name>
    <name type="common">Human pinworm</name>
    <dbReference type="NCBI Taxonomy" id="51028"/>
    <lineage>
        <taxon>Eukaryota</taxon>
        <taxon>Metazoa</taxon>
        <taxon>Ecdysozoa</taxon>
        <taxon>Nematoda</taxon>
        <taxon>Chromadorea</taxon>
        <taxon>Rhabditida</taxon>
        <taxon>Spirurina</taxon>
        <taxon>Oxyuridomorpha</taxon>
        <taxon>Oxyuroidea</taxon>
        <taxon>Oxyuridae</taxon>
        <taxon>Enterobius</taxon>
    </lineage>
</organism>
<dbReference type="Pfam" id="PF00646">
    <property type="entry name" value="F-box"/>
    <property type="match status" value="1"/>
</dbReference>
<dbReference type="OrthoDB" id="27842at2759"/>
<dbReference type="GO" id="GO:0019005">
    <property type="term" value="C:SCF ubiquitin ligase complex"/>
    <property type="evidence" value="ECO:0007669"/>
    <property type="project" value="TreeGrafter"/>
</dbReference>
<dbReference type="InterPro" id="IPR032675">
    <property type="entry name" value="LRR_dom_sf"/>
</dbReference>
<dbReference type="SMART" id="SM00367">
    <property type="entry name" value="LRR_CC"/>
    <property type="match status" value="1"/>
</dbReference>
<dbReference type="InterPro" id="IPR001810">
    <property type="entry name" value="F-box_dom"/>
</dbReference>
<keyword evidence="4" id="KW-1185">Reference proteome</keyword>
<evidence type="ECO:0000259" key="2">
    <source>
        <dbReference type="PROSITE" id="PS50181"/>
    </source>
</evidence>
<gene>
    <name evidence="3" type="ORF">EVEC_LOCUS9335</name>
</gene>
<dbReference type="InterPro" id="IPR036047">
    <property type="entry name" value="F-box-like_dom_sf"/>
</dbReference>
<dbReference type="InterPro" id="IPR057207">
    <property type="entry name" value="FBXL15_LRR"/>
</dbReference>
<dbReference type="SMART" id="SM00256">
    <property type="entry name" value="FBOX"/>
    <property type="match status" value="1"/>
</dbReference>
<dbReference type="PROSITE" id="PS50181">
    <property type="entry name" value="FBOX"/>
    <property type="match status" value="1"/>
</dbReference>
<dbReference type="InterPro" id="IPR006553">
    <property type="entry name" value="Leu-rich_rpt_Cys-con_subtyp"/>
</dbReference>
<evidence type="ECO:0000313" key="5">
    <source>
        <dbReference type="WBParaSite" id="EVEC_0000997101-mRNA-1"/>
    </source>
</evidence>
<dbReference type="WBParaSite" id="EVEC_0000997101-mRNA-1">
    <property type="protein sequence ID" value="EVEC_0000997101-mRNA-1"/>
    <property type="gene ID" value="EVEC_0000997101"/>
</dbReference>
<dbReference type="Gene3D" id="3.80.10.10">
    <property type="entry name" value="Ribonuclease Inhibitor"/>
    <property type="match status" value="1"/>
</dbReference>
<dbReference type="Pfam" id="PF25372">
    <property type="entry name" value="DUF7885"/>
    <property type="match status" value="1"/>
</dbReference>
<dbReference type="GO" id="GO:0031146">
    <property type="term" value="P:SCF-dependent proteasomal ubiquitin-dependent protein catabolic process"/>
    <property type="evidence" value="ECO:0007669"/>
    <property type="project" value="TreeGrafter"/>
</dbReference>
<dbReference type="PANTHER" id="PTHR13318">
    <property type="entry name" value="PARTNER OF PAIRED, ISOFORM B-RELATED"/>
    <property type="match status" value="1"/>
</dbReference>
<name>A0A0N4VGN9_ENTVE</name>
<dbReference type="EMBL" id="UXUI01009970">
    <property type="protein sequence ID" value="VDD94584.1"/>
    <property type="molecule type" value="Genomic_DNA"/>
</dbReference>
<dbReference type="Proteomes" id="UP000274131">
    <property type="component" value="Unassembled WGS sequence"/>
</dbReference>
<evidence type="ECO:0000256" key="1">
    <source>
        <dbReference type="ARBA" id="ARBA00022786"/>
    </source>
</evidence>
<dbReference type="SUPFAM" id="SSF81383">
    <property type="entry name" value="F-box domain"/>
    <property type="match status" value="1"/>
</dbReference>
<feature type="domain" description="F-box" evidence="2">
    <location>
        <begin position="1"/>
        <end position="45"/>
    </location>
</feature>
<keyword evidence="1" id="KW-0833">Ubl conjugation pathway</keyword>
<reference evidence="5" key="1">
    <citation type="submission" date="2017-02" db="UniProtKB">
        <authorList>
            <consortium name="WormBaseParasite"/>
        </authorList>
    </citation>
    <scope>IDENTIFICATION</scope>
</reference>
<sequence>MNLNDFPDLILIEIFACLPAVDRLSAEMVCHRWNTLVKCHAWKHKKCSSIEFYCSDVNKEYANVQIITCLRRAGHFLKRLKISFSKYPLKSPDEWIRVLTECCPNVKILDLEIELRSSLELLSVIGPNLEAITLRSCFTGRFSRVFRTLRINYCFDSSTKILLERCERLKKLKLKDNTVLFAHQCLQVLPTTLTSLDLRGTTLEMQSLIRFLQRPSNLKKFCFCCDDFSTRPEFDEFLHLIVLQKELTEFKVTLNDFRNIADINKLLSYSQNLTRLTIITPQNDIDNKMLIDFCSCGRLRYLKLKSKDSYCPVNNATLLSLSSECSQLRFFQIEHNCCQLENAKAMATLNQLQHLHYLDISNTLSVNDSVVQNFATITTLEVLKVDGCIAVTDAGISPVIRGCKKLSRLSFKGCRMITDELIKELQNCINQRQEPKKVFIFLWTFGSSITVPEVTYPFIRLLSGSTDSLNMKLFRKQCTD</sequence>
<reference evidence="3 4" key="2">
    <citation type="submission" date="2018-10" db="EMBL/GenBank/DDBJ databases">
        <authorList>
            <consortium name="Pathogen Informatics"/>
        </authorList>
    </citation>
    <scope>NUCLEOTIDE SEQUENCE [LARGE SCALE GENOMIC DNA]</scope>
</reference>
<dbReference type="STRING" id="51028.A0A0N4VGN9"/>
<dbReference type="AlphaFoldDB" id="A0A0N4VGN9"/>
<dbReference type="SUPFAM" id="SSF52047">
    <property type="entry name" value="RNI-like"/>
    <property type="match status" value="1"/>
</dbReference>
<proteinExistence type="predicted"/>
<accession>A0A0N4VGN9</accession>
<evidence type="ECO:0000313" key="3">
    <source>
        <dbReference type="EMBL" id="VDD94584.1"/>
    </source>
</evidence>
<protein>
    <submittedName>
        <fullName evidence="5">F-box domain-containing protein</fullName>
    </submittedName>
</protein>